<comment type="function">
    <text evidence="4">Functions in the N-end rule pathway of protein degradation where it conjugates Leu, Phe and, less efficiently, Met from aminoacyl-tRNAs to the N-termini of proteins containing an N-terminal arginine or lysine.</text>
</comment>
<dbReference type="Gene3D" id="3.30.70.3550">
    <property type="entry name" value="Leucyl/phenylalanyl-tRNA-protein transferase, N-terminal domain"/>
    <property type="match status" value="1"/>
</dbReference>
<proteinExistence type="inferred from homology"/>
<keyword evidence="3 4" id="KW-0012">Acyltransferase</keyword>
<evidence type="ECO:0000256" key="4">
    <source>
        <dbReference type="HAMAP-Rule" id="MF_00688"/>
    </source>
</evidence>
<dbReference type="Proteomes" id="UP001058120">
    <property type="component" value="Chromosome"/>
</dbReference>
<name>A0ABY5Y131_9BACT</name>
<dbReference type="InterPro" id="IPR004616">
    <property type="entry name" value="Leu/Phe-tRNA_Trfase"/>
</dbReference>
<dbReference type="PANTHER" id="PTHR30098">
    <property type="entry name" value="LEUCYL/PHENYLALANYL-TRNA--PROTEIN TRANSFERASE"/>
    <property type="match status" value="1"/>
</dbReference>
<dbReference type="Pfam" id="PF03588">
    <property type="entry name" value="Leu_Phe_trans"/>
    <property type="match status" value="2"/>
</dbReference>
<comment type="catalytic activity">
    <reaction evidence="4">
        <text>L-phenylalanyl-tRNA(Phe) + an N-terminal L-alpha-aminoacyl-[protein] = an N-terminal L-phenylalanyl-L-alpha-aminoacyl-[protein] + tRNA(Phe)</text>
        <dbReference type="Rhea" id="RHEA:43632"/>
        <dbReference type="Rhea" id="RHEA-COMP:9668"/>
        <dbReference type="Rhea" id="RHEA-COMP:9699"/>
        <dbReference type="Rhea" id="RHEA-COMP:10636"/>
        <dbReference type="Rhea" id="RHEA-COMP:10637"/>
        <dbReference type="ChEBI" id="CHEBI:78442"/>
        <dbReference type="ChEBI" id="CHEBI:78531"/>
        <dbReference type="ChEBI" id="CHEBI:78597"/>
        <dbReference type="ChEBI" id="CHEBI:83561"/>
        <dbReference type="EC" id="2.3.2.6"/>
    </reaction>
</comment>
<dbReference type="InterPro" id="IPR016181">
    <property type="entry name" value="Acyl_CoA_acyltransferase"/>
</dbReference>
<comment type="subcellular location">
    <subcellularLocation>
        <location evidence="4">Cytoplasm</location>
    </subcellularLocation>
</comment>
<evidence type="ECO:0000313" key="5">
    <source>
        <dbReference type="EMBL" id="UWX05786.1"/>
    </source>
</evidence>
<evidence type="ECO:0000256" key="2">
    <source>
        <dbReference type="ARBA" id="ARBA00022679"/>
    </source>
</evidence>
<comment type="catalytic activity">
    <reaction evidence="4">
        <text>N-terminal L-arginyl-[protein] + L-leucyl-tRNA(Leu) = N-terminal L-leucyl-L-arginyl-[protein] + tRNA(Leu) + H(+)</text>
        <dbReference type="Rhea" id="RHEA:50416"/>
        <dbReference type="Rhea" id="RHEA-COMP:9613"/>
        <dbReference type="Rhea" id="RHEA-COMP:9622"/>
        <dbReference type="Rhea" id="RHEA-COMP:12672"/>
        <dbReference type="Rhea" id="RHEA-COMP:12673"/>
        <dbReference type="ChEBI" id="CHEBI:15378"/>
        <dbReference type="ChEBI" id="CHEBI:64719"/>
        <dbReference type="ChEBI" id="CHEBI:78442"/>
        <dbReference type="ChEBI" id="CHEBI:78494"/>
        <dbReference type="ChEBI" id="CHEBI:133044"/>
        <dbReference type="EC" id="2.3.2.6"/>
    </reaction>
</comment>
<keyword evidence="6" id="KW-1185">Reference proteome</keyword>
<reference evidence="5" key="1">
    <citation type="submission" date="2020-12" db="EMBL/GenBank/DDBJ databases">
        <title>Taurinivorans muris gen. nov., sp. nov., fundamental and realized metabolic niche of a ubiquitous sulfidogenic bacterium in the murine intestine.</title>
        <authorList>
            <person name="Ye H."/>
            <person name="Hanson B.T."/>
            <person name="Loy A."/>
        </authorList>
    </citation>
    <scope>NUCLEOTIDE SEQUENCE</scope>
    <source>
        <strain evidence="5">LT0009</strain>
    </source>
</reference>
<keyword evidence="1 4" id="KW-0963">Cytoplasm</keyword>
<comment type="similarity">
    <text evidence="4">Belongs to the L/F-transferase family.</text>
</comment>
<dbReference type="Gene3D" id="3.40.630.70">
    <property type="entry name" value="Leucyl/phenylalanyl-tRNA-protein transferase, C-terminal domain"/>
    <property type="match status" value="1"/>
</dbReference>
<dbReference type="InterPro" id="IPR042203">
    <property type="entry name" value="Leu/Phe-tRNA_Trfase_C"/>
</dbReference>
<dbReference type="EC" id="2.3.2.6" evidence="4"/>
<evidence type="ECO:0000256" key="3">
    <source>
        <dbReference type="ARBA" id="ARBA00023315"/>
    </source>
</evidence>
<dbReference type="RefSeq" id="WP_334315373.1">
    <property type="nucleotide sequence ID" value="NZ_CP065938.1"/>
</dbReference>
<gene>
    <name evidence="4" type="primary">aat</name>
    <name evidence="5" type="ORF">JBF11_00175</name>
</gene>
<dbReference type="NCBIfam" id="TIGR00667">
    <property type="entry name" value="aat"/>
    <property type="match status" value="1"/>
</dbReference>
<protein>
    <recommendedName>
        <fullName evidence="4">Leucyl/phenylalanyl-tRNA--protein transferase</fullName>
        <ecNumber evidence="4">2.3.2.6</ecNumber>
    </recommendedName>
    <alternativeName>
        <fullName evidence="4">L/F-transferase</fullName>
    </alternativeName>
    <alternativeName>
        <fullName evidence="4">Leucyltransferase</fullName>
    </alternativeName>
    <alternativeName>
        <fullName evidence="4">Phenyalanyltransferase</fullName>
    </alternativeName>
</protein>
<evidence type="ECO:0000313" key="6">
    <source>
        <dbReference type="Proteomes" id="UP001058120"/>
    </source>
</evidence>
<dbReference type="EMBL" id="CP065938">
    <property type="protein sequence ID" value="UWX05786.1"/>
    <property type="molecule type" value="Genomic_DNA"/>
</dbReference>
<dbReference type="PANTHER" id="PTHR30098:SF2">
    <property type="entry name" value="LEUCYL_PHENYLALANYL-TRNA--PROTEIN TRANSFERASE"/>
    <property type="match status" value="1"/>
</dbReference>
<dbReference type="GO" id="GO:0008914">
    <property type="term" value="F:leucyl-tRNA--protein transferase activity"/>
    <property type="evidence" value="ECO:0007669"/>
    <property type="project" value="UniProtKB-EC"/>
</dbReference>
<comment type="catalytic activity">
    <reaction evidence="4">
        <text>N-terminal L-lysyl-[protein] + L-leucyl-tRNA(Leu) = N-terminal L-leucyl-L-lysyl-[protein] + tRNA(Leu) + H(+)</text>
        <dbReference type="Rhea" id="RHEA:12340"/>
        <dbReference type="Rhea" id="RHEA-COMP:9613"/>
        <dbReference type="Rhea" id="RHEA-COMP:9622"/>
        <dbReference type="Rhea" id="RHEA-COMP:12670"/>
        <dbReference type="Rhea" id="RHEA-COMP:12671"/>
        <dbReference type="ChEBI" id="CHEBI:15378"/>
        <dbReference type="ChEBI" id="CHEBI:65249"/>
        <dbReference type="ChEBI" id="CHEBI:78442"/>
        <dbReference type="ChEBI" id="CHEBI:78494"/>
        <dbReference type="ChEBI" id="CHEBI:133043"/>
        <dbReference type="EC" id="2.3.2.6"/>
    </reaction>
</comment>
<accession>A0ABY5Y131</accession>
<dbReference type="HAMAP" id="MF_00688">
    <property type="entry name" value="Leu_Phe_trans"/>
    <property type="match status" value="1"/>
</dbReference>
<sequence length="242" mass="28277">MRDYVFLDEEIWFPEYEYADDNGLLAIGGDLSVERLILAYQNGIFPWYGKEDPILWWAPDPRFVLFLKDFHLTKKQRKQMEKARFHITENHCFEKVVELCASVKRKSQENHSDTWITPEMQKAYANLHKHHIAHSVEVWTQTSQNREETPVTHSFDSETYYLAGGLYGVLTPHVFCGESMFSLMPNASRAGLDYLVRKLEKAGHILIDCQIESPHFSRMGARNIPRQEFLDYLHGKNGEHTN</sequence>
<dbReference type="SUPFAM" id="SSF55729">
    <property type="entry name" value="Acyl-CoA N-acyltransferases (Nat)"/>
    <property type="match status" value="1"/>
</dbReference>
<dbReference type="InterPro" id="IPR042221">
    <property type="entry name" value="Leu/Phe-tRNA_Trfase_N"/>
</dbReference>
<organism evidence="5 6">
    <name type="scientific">Taurinivorans muris</name>
    <dbReference type="NCBI Taxonomy" id="2787751"/>
    <lineage>
        <taxon>Bacteria</taxon>
        <taxon>Pseudomonadati</taxon>
        <taxon>Thermodesulfobacteriota</taxon>
        <taxon>Desulfovibrionia</taxon>
        <taxon>Desulfovibrionales</taxon>
        <taxon>Desulfovibrionaceae</taxon>
        <taxon>Taurinivorans</taxon>
    </lineage>
</organism>
<evidence type="ECO:0000256" key="1">
    <source>
        <dbReference type="ARBA" id="ARBA00022490"/>
    </source>
</evidence>
<keyword evidence="2 4" id="KW-0808">Transferase</keyword>